<proteinExistence type="predicted"/>
<comment type="caution">
    <text evidence="1">The sequence shown here is derived from an EMBL/GenBank/DDBJ whole genome shotgun (WGS) entry which is preliminary data.</text>
</comment>
<feature type="non-terminal residue" evidence="1">
    <location>
        <position position="1"/>
    </location>
</feature>
<protein>
    <submittedName>
        <fullName evidence="1">Uncharacterized protein</fullName>
    </submittedName>
</protein>
<organism evidence="1 2">
    <name type="scientific">Litorisediminicola beolgyonensis</name>
    <dbReference type="NCBI Taxonomy" id="1173614"/>
    <lineage>
        <taxon>Bacteria</taxon>
        <taxon>Pseudomonadati</taxon>
        <taxon>Pseudomonadota</taxon>
        <taxon>Alphaproteobacteria</taxon>
        <taxon>Rhodobacterales</taxon>
        <taxon>Paracoccaceae</taxon>
        <taxon>Litorisediminicola</taxon>
    </lineage>
</organism>
<dbReference type="Proteomes" id="UP001597135">
    <property type="component" value="Unassembled WGS sequence"/>
</dbReference>
<dbReference type="RefSeq" id="WP_386804274.1">
    <property type="nucleotide sequence ID" value="NZ_JBHTMU010000024.1"/>
</dbReference>
<evidence type="ECO:0000313" key="2">
    <source>
        <dbReference type="Proteomes" id="UP001597135"/>
    </source>
</evidence>
<accession>A0ABW3ZJP9</accession>
<name>A0ABW3ZJP9_9RHOB</name>
<dbReference type="EMBL" id="JBHTMU010000024">
    <property type="protein sequence ID" value="MFD1343371.1"/>
    <property type="molecule type" value="Genomic_DNA"/>
</dbReference>
<reference evidence="2" key="1">
    <citation type="journal article" date="2019" name="Int. J. Syst. Evol. Microbiol.">
        <title>The Global Catalogue of Microorganisms (GCM) 10K type strain sequencing project: providing services to taxonomists for standard genome sequencing and annotation.</title>
        <authorList>
            <consortium name="The Broad Institute Genomics Platform"/>
            <consortium name="The Broad Institute Genome Sequencing Center for Infectious Disease"/>
            <person name="Wu L."/>
            <person name="Ma J."/>
        </authorList>
    </citation>
    <scope>NUCLEOTIDE SEQUENCE [LARGE SCALE GENOMIC DNA]</scope>
    <source>
        <strain evidence="2">CCUG 62953</strain>
    </source>
</reference>
<gene>
    <name evidence="1" type="ORF">ACFQ4E_13160</name>
</gene>
<evidence type="ECO:0000313" key="1">
    <source>
        <dbReference type="EMBL" id="MFD1343371.1"/>
    </source>
</evidence>
<keyword evidence="2" id="KW-1185">Reference proteome</keyword>
<sequence length="59" mass="6235">ELAAAHHGLLASKLAKKASTIHGAIHDRDRRDASGAAHLLNSLQSWPSAASVQPWNGSR</sequence>